<dbReference type="PANTHER" id="PTHR12499:SF0">
    <property type="entry name" value="OPTIC ATROPHY 3 PROTEIN"/>
    <property type="match status" value="1"/>
</dbReference>
<dbReference type="PANTHER" id="PTHR12499">
    <property type="entry name" value="OPTIC ATROPHY 3 PROTEIN OPA3"/>
    <property type="match status" value="1"/>
</dbReference>
<evidence type="ECO:0000313" key="3">
    <source>
        <dbReference type="EMBL" id="CAE0368103.1"/>
    </source>
</evidence>
<sequence>MVVQGIPVLKLTGLIVKSLAKPISRQVKRSANEFAFMEKLCVNIGRGTNYVVRRLTHFTSVDFARHKYKHVEISRPDALKNGAEMVSETFVLGTVATVTLLEYSRQNEKKLAEEKRRRAELEEHDAVQDARLSKQNERISALEIALKENNTLLQSILLRLSAEDTQEGEQ</sequence>
<evidence type="ECO:0000256" key="1">
    <source>
        <dbReference type="ARBA" id="ARBA00007584"/>
    </source>
</evidence>
<name>A0A7S3JZQ4_9STRA</name>
<keyword evidence="2" id="KW-0175">Coiled coil</keyword>
<dbReference type="GO" id="GO:0019216">
    <property type="term" value="P:regulation of lipid metabolic process"/>
    <property type="evidence" value="ECO:0007669"/>
    <property type="project" value="TreeGrafter"/>
</dbReference>
<protein>
    <recommendedName>
        <fullName evidence="4">Optic atrophy 3 protein</fullName>
    </recommendedName>
</protein>
<evidence type="ECO:0000256" key="2">
    <source>
        <dbReference type="ARBA" id="ARBA00023054"/>
    </source>
</evidence>
<evidence type="ECO:0008006" key="4">
    <source>
        <dbReference type="Google" id="ProtNLM"/>
    </source>
</evidence>
<comment type="similarity">
    <text evidence="1">Belongs to the OPA3 family.</text>
</comment>
<reference evidence="3" key="1">
    <citation type="submission" date="2021-01" db="EMBL/GenBank/DDBJ databases">
        <authorList>
            <person name="Corre E."/>
            <person name="Pelletier E."/>
            <person name="Niang G."/>
            <person name="Scheremetjew M."/>
            <person name="Finn R."/>
            <person name="Kale V."/>
            <person name="Holt S."/>
            <person name="Cochrane G."/>
            <person name="Meng A."/>
            <person name="Brown T."/>
            <person name="Cohen L."/>
        </authorList>
    </citation>
    <scope>NUCLEOTIDE SEQUENCE</scope>
    <source>
        <strain evidence="3">CCMP1510</strain>
    </source>
</reference>
<dbReference type="AlphaFoldDB" id="A0A7S3JZQ4"/>
<dbReference type="EMBL" id="HBIJ01013088">
    <property type="protein sequence ID" value="CAE0368103.1"/>
    <property type="molecule type" value="Transcribed_RNA"/>
</dbReference>
<dbReference type="GO" id="GO:0005739">
    <property type="term" value="C:mitochondrion"/>
    <property type="evidence" value="ECO:0007669"/>
    <property type="project" value="TreeGrafter"/>
</dbReference>
<gene>
    <name evidence="3" type="ORF">ALAG00032_LOCUS8864</name>
</gene>
<accession>A0A7S3JZQ4</accession>
<dbReference type="Pfam" id="PF07047">
    <property type="entry name" value="OPA3"/>
    <property type="match status" value="1"/>
</dbReference>
<dbReference type="InterPro" id="IPR010754">
    <property type="entry name" value="OPA3-like"/>
</dbReference>
<proteinExistence type="inferred from homology"/>
<organism evidence="3">
    <name type="scientific">Aureoumbra lagunensis</name>
    <dbReference type="NCBI Taxonomy" id="44058"/>
    <lineage>
        <taxon>Eukaryota</taxon>
        <taxon>Sar</taxon>
        <taxon>Stramenopiles</taxon>
        <taxon>Ochrophyta</taxon>
        <taxon>Pelagophyceae</taxon>
        <taxon>Pelagomonadales</taxon>
        <taxon>Aureoumbra</taxon>
    </lineage>
</organism>